<dbReference type="Proteomes" id="UP000218690">
    <property type="component" value="Unassembled WGS sequence"/>
</dbReference>
<gene>
    <name evidence="2" type="ORF">COM45_11005</name>
</gene>
<evidence type="ECO:0000256" key="1">
    <source>
        <dbReference type="SAM" id="MobiDB-lite"/>
    </source>
</evidence>
<accession>A0A2A4AIW0</accession>
<protein>
    <submittedName>
        <fullName evidence="2">Uncharacterized protein</fullName>
    </submittedName>
</protein>
<comment type="caution">
    <text evidence="2">The sequence shown here is derived from an EMBL/GenBank/DDBJ whole genome shotgun (WGS) entry which is preliminary data.</text>
</comment>
<feature type="compositionally biased region" description="Low complexity" evidence="1">
    <location>
        <begin position="60"/>
        <end position="73"/>
    </location>
</feature>
<feature type="region of interest" description="Disordered" evidence="1">
    <location>
        <begin position="46"/>
        <end position="88"/>
    </location>
</feature>
<organism evidence="2 3">
    <name type="scientific">Corynebacterium accolens</name>
    <dbReference type="NCBI Taxonomy" id="38284"/>
    <lineage>
        <taxon>Bacteria</taxon>
        <taxon>Bacillati</taxon>
        <taxon>Actinomycetota</taxon>
        <taxon>Actinomycetes</taxon>
        <taxon>Mycobacteriales</taxon>
        <taxon>Corynebacteriaceae</taxon>
        <taxon>Corynebacterium</taxon>
    </lineage>
</organism>
<reference evidence="2 3" key="1">
    <citation type="submission" date="2017-09" db="EMBL/GenBank/DDBJ databases">
        <title>Draft Genome Sequence of Corynebacterium accolens AH4003.</title>
        <authorList>
            <person name="Chen Y."/>
            <person name="Oosthuysen W.F."/>
            <person name="Kelley S."/>
            <person name="Horswill A."/>
        </authorList>
    </citation>
    <scope>NUCLEOTIDE SEQUENCE [LARGE SCALE GENOMIC DNA]</scope>
    <source>
        <strain evidence="2 3">AH4003</strain>
    </source>
</reference>
<evidence type="ECO:0000313" key="2">
    <source>
        <dbReference type="EMBL" id="PCC82220.1"/>
    </source>
</evidence>
<proteinExistence type="predicted"/>
<sequence>MSLNLSLDITTATLADLEAFLAAARAAGATGSDALELEDAQLRVSITKPRPEENIHAPADEPATTQPTQPQAPRHSQQPRSAWERTLGDNALRSVIDILSERLDPPRGGSSFGNFGPSI</sequence>
<feature type="compositionally biased region" description="Basic and acidic residues" evidence="1">
    <location>
        <begin position="49"/>
        <end position="59"/>
    </location>
</feature>
<feature type="region of interest" description="Disordered" evidence="1">
    <location>
        <begin position="100"/>
        <end position="119"/>
    </location>
</feature>
<name>A0A2A4AIW0_9CORY</name>
<evidence type="ECO:0000313" key="3">
    <source>
        <dbReference type="Proteomes" id="UP000218690"/>
    </source>
</evidence>
<dbReference type="EMBL" id="NWBP01000033">
    <property type="protein sequence ID" value="PCC82220.1"/>
    <property type="molecule type" value="Genomic_DNA"/>
</dbReference>
<dbReference type="AlphaFoldDB" id="A0A2A4AIW0"/>